<dbReference type="Proteomes" id="UP000001075">
    <property type="component" value="Unassembled WGS sequence"/>
</dbReference>
<organism evidence="1 2">
    <name type="scientific">Cricetulus griseus</name>
    <name type="common">Chinese hamster</name>
    <name type="synonym">Cricetulus barabensis griseus</name>
    <dbReference type="NCBI Taxonomy" id="10029"/>
    <lineage>
        <taxon>Eukaryota</taxon>
        <taxon>Metazoa</taxon>
        <taxon>Chordata</taxon>
        <taxon>Craniata</taxon>
        <taxon>Vertebrata</taxon>
        <taxon>Euteleostomi</taxon>
        <taxon>Mammalia</taxon>
        <taxon>Eutheria</taxon>
        <taxon>Euarchontoglires</taxon>
        <taxon>Glires</taxon>
        <taxon>Rodentia</taxon>
        <taxon>Myomorpha</taxon>
        <taxon>Muroidea</taxon>
        <taxon>Cricetidae</taxon>
        <taxon>Cricetinae</taxon>
        <taxon>Cricetulus</taxon>
    </lineage>
</organism>
<protein>
    <submittedName>
        <fullName evidence="1">Uncharacterized protein</fullName>
    </submittedName>
</protein>
<evidence type="ECO:0000313" key="2">
    <source>
        <dbReference type="Proteomes" id="UP000001075"/>
    </source>
</evidence>
<reference evidence="2" key="1">
    <citation type="journal article" date="2011" name="Nat. Biotechnol.">
        <title>The genomic sequence of the Chinese hamster ovary (CHO)-K1 cell line.</title>
        <authorList>
            <person name="Xu X."/>
            <person name="Nagarajan H."/>
            <person name="Lewis N.E."/>
            <person name="Pan S."/>
            <person name="Cai Z."/>
            <person name="Liu X."/>
            <person name="Chen W."/>
            <person name="Xie M."/>
            <person name="Wang W."/>
            <person name="Hammond S."/>
            <person name="Andersen M.R."/>
            <person name="Neff N."/>
            <person name="Passarelli B."/>
            <person name="Koh W."/>
            <person name="Fan H.C."/>
            <person name="Wang J."/>
            <person name="Gui Y."/>
            <person name="Lee K.H."/>
            <person name="Betenbaugh M.J."/>
            <person name="Quake S.R."/>
            <person name="Famili I."/>
            <person name="Palsson B.O."/>
            <person name="Wang J."/>
        </authorList>
    </citation>
    <scope>NUCLEOTIDE SEQUENCE [LARGE SCALE GENOMIC DNA]</scope>
    <source>
        <strain evidence="2">CHO K1 cell line</strain>
    </source>
</reference>
<dbReference type="AlphaFoldDB" id="G3GW12"/>
<evidence type="ECO:0000313" key="1">
    <source>
        <dbReference type="EMBL" id="EGW00969.1"/>
    </source>
</evidence>
<name>G3GW12_CRIGR</name>
<sequence>MTYSYNCGPFVCAKACKRFENACSEERTGKFFENLTIYINGPFKTPCMLQFDVLNRMRRQKNQKGKTAPKCMLPLESRVRHRSKINALEPSSDCTGLRQLTMDAVLIS</sequence>
<dbReference type="EMBL" id="JH000046">
    <property type="protein sequence ID" value="EGW00969.1"/>
    <property type="molecule type" value="Genomic_DNA"/>
</dbReference>
<dbReference type="InParanoid" id="G3GW12"/>
<accession>G3GW12</accession>
<proteinExistence type="predicted"/>
<gene>
    <name evidence="1" type="ORF">I79_001921</name>
</gene>